<evidence type="ECO:0000313" key="3">
    <source>
        <dbReference type="Proteomes" id="UP000281128"/>
    </source>
</evidence>
<dbReference type="OrthoDB" id="7783360at2"/>
<gene>
    <name evidence="2" type="ORF">D6850_05195</name>
</gene>
<organism evidence="2 3">
    <name type="scientific">Roseovarius spongiae</name>
    <dbReference type="NCBI Taxonomy" id="2320272"/>
    <lineage>
        <taxon>Bacteria</taxon>
        <taxon>Pseudomonadati</taxon>
        <taxon>Pseudomonadota</taxon>
        <taxon>Alphaproteobacteria</taxon>
        <taxon>Rhodobacterales</taxon>
        <taxon>Roseobacteraceae</taxon>
        <taxon>Roseovarius</taxon>
    </lineage>
</organism>
<proteinExistence type="predicted"/>
<protein>
    <recommendedName>
        <fullName evidence="4">Cellulose-binding protein</fullName>
    </recommendedName>
</protein>
<comment type="caution">
    <text evidence="2">The sequence shown here is derived from an EMBL/GenBank/DDBJ whole genome shotgun (WGS) entry which is preliminary data.</text>
</comment>
<dbReference type="EMBL" id="RAPE01000001">
    <property type="protein sequence ID" value="RKF16927.1"/>
    <property type="molecule type" value="Genomic_DNA"/>
</dbReference>
<dbReference type="Proteomes" id="UP000281128">
    <property type="component" value="Unassembled WGS sequence"/>
</dbReference>
<evidence type="ECO:0008006" key="4">
    <source>
        <dbReference type="Google" id="ProtNLM"/>
    </source>
</evidence>
<feature type="signal peptide" evidence="1">
    <location>
        <begin position="1"/>
        <end position="26"/>
    </location>
</feature>
<dbReference type="RefSeq" id="WP_121164421.1">
    <property type="nucleotide sequence ID" value="NZ_RAPE01000001.1"/>
</dbReference>
<accession>A0A3A8AYA5</accession>
<reference evidence="2 3" key="1">
    <citation type="submission" date="2018-09" db="EMBL/GenBank/DDBJ databases">
        <title>Roseovarius spongiae sp. nov., isolated from a marine sponge.</title>
        <authorList>
            <person name="Zhuang L."/>
            <person name="Luo L."/>
        </authorList>
    </citation>
    <scope>NUCLEOTIDE SEQUENCE [LARGE SCALE GENOMIC DNA]</scope>
    <source>
        <strain evidence="2 3">HN-E21</strain>
    </source>
</reference>
<sequence>MTLNRRQFGALMAAPLALGLPGRAAAGAARPLAFGLAPVNDWATQQPFLDVFKTARRWIGHLPKQWGGVDFATLEARGLLDAQGWPKTIPGDLGSIGTVILTDMPEAADLAGRYLLRFDGTGIVEVSGRATNKRYGEGEVAFDYAPGPGPVEIRIQRSDPRGAGDHVRNIRVTREADRAALESGALFRPGFLDMLRGAKCLRFMDWMNTNDSGQGDWSARPRVSDFSYTRYGVPVEVMLALANTLESDAWFNMPHLADDAYLTGFARMVKDGLAPGLKAHVEYSNEMWNWQFLQTEWADAKAFERWGEKDRGAQFHGMRAAEAAQAWARVFQGGDRARLVNVIATQTGWLGLERHILTAPLYTAEAPGNRPPAEAFDAYAVAGYFGHFLGTKPGARMVHEWLREGRAGGEAEAFAFATQRAAAELRDGAISGDPEGSVADLIGRILPYHAEVAKRHGLDLIMYEGGSHVVGTGPRLDDDELTAFFIHLNYSPQMGALYNKLLDGWSGLTGGVFNHYADMQAPGKWGSWGALRWPGDDNPRWQALARLK</sequence>
<name>A0A3A8AYA5_9RHOB</name>
<dbReference type="AlphaFoldDB" id="A0A3A8AYA5"/>
<evidence type="ECO:0000256" key="1">
    <source>
        <dbReference type="SAM" id="SignalP"/>
    </source>
</evidence>
<keyword evidence="1" id="KW-0732">Signal</keyword>
<evidence type="ECO:0000313" key="2">
    <source>
        <dbReference type="EMBL" id="RKF16927.1"/>
    </source>
</evidence>
<keyword evidence="3" id="KW-1185">Reference proteome</keyword>
<feature type="chain" id="PRO_5017367926" description="Cellulose-binding protein" evidence="1">
    <location>
        <begin position="27"/>
        <end position="548"/>
    </location>
</feature>